<keyword evidence="1 2" id="KW-0378">Hydrolase</keyword>
<feature type="short sequence motif" description="HXTX 1" evidence="2">
    <location>
        <begin position="43"/>
        <end position="46"/>
    </location>
</feature>
<dbReference type="Proteomes" id="UP001595791">
    <property type="component" value="Unassembled WGS sequence"/>
</dbReference>
<dbReference type="HAMAP" id="MF_01940">
    <property type="entry name" value="RNA_CPDase"/>
    <property type="match status" value="1"/>
</dbReference>
<reference evidence="4" key="1">
    <citation type="journal article" date="2019" name="Int. J. Syst. Evol. Microbiol.">
        <title>The Global Catalogue of Microorganisms (GCM) 10K type strain sequencing project: providing services to taxonomists for standard genome sequencing and annotation.</title>
        <authorList>
            <consortium name="The Broad Institute Genomics Platform"/>
            <consortium name="The Broad Institute Genome Sequencing Center for Infectious Disease"/>
            <person name="Wu L."/>
            <person name="Ma J."/>
        </authorList>
    </citation>
    <scope>NUCLEOTIDE SEQUENCE [LARGE SCALE GENOMIC DNA]</scope>
    <source>
        <strain evidence="4">LMG 29894</strain>
    </source>
</reference>
<feature type="active site" description="Proton donor" evidence="2">
    <location>
        <position position="43"/>
    </location>
</feature>
<sequence length="177" mass="18934">MSEPLRLFLAVYPPSELKPALSRLAVGLQQDCGGRPVAPEALHLTLAFLGDTAAERLPALQAALAALKFAPFTLCLARLARWDNGVVWLGLAQDSPALAELAQAVRTALEQAGLGFDRKRFTPHLTLLRRSVRAVPATVTAAFEWTVRDFALVQSQPGQAGSSYRDLARFAASAAGD</sequence>
<accession>A0ABV8ML41</accession>
<comment type="function">
    <text evidence="2">Hydrolyzes RNA 2',3'-cyclic phosphodiester to an RNA 2'-phosphomonoester.</text>
</comment>
<dbReference type="SUPFAM" id="SSF55144">
    <property type="entry name" value="LigT-like"/>
    <property type="match status" value="1"/>
</dbReference>
<dbReference type="PANTHER" id="PTHR35561">
    <property type="entry name" value="RNA 2',3'-CYCLIC PHOSPHODIESTERASE"/>
    <property type="match status" value="1"/>
</dbReference>
<dbReference type="RefSeq" id="WP_378161974.1">
    <property type="nucleotide sequence ID" value="NZ_JBHSBU010000001.1"/>
</dbReference>
<organism evidence="3 4">
    <name type="scientific">Chitinimonas lacunae</name>
    <dbReference type="NCBI Taxonomy" id="1963018"/>
    <lineage>
        <taxon>Bacteria</taxon>
        <taxon>Pseudomonadati</taxon>
        <taxon>Pseudomonadota</taxon>
        <taxon>Betaproteobacteria</taxon>
        <taxon>Neisseriales</taxon>
        <taxon>Chitinibacteraceae</taxon>
        <taxon>Chitinimonas</taxon>
    </lineage>
</organism>
<dbReference type="InterPro" id="IPR004175">
    <property type="entry name" value="RNA_CPDase"/>
</dbReference>
<dbReference type="EMBL" id="JBHSBU010000001">
    <property type="protein sequence ID" value="MFC4158853.1"/>
    <property type="molecule type" value="Genomic_DNA"/>
</dbReference>
<evidence type="ECO:0000256" key="2">
    <source>
        <dbReference type="HAMAP-Rule" id="MF_01940"/>
    </source>
</evidence>
<keyword evidence="4" id="KW-1185">Reference proteome</keyword>
<protein>
    <recommendedName>
        <fullName evidence="2">RNA 2',3'-cyclic phosphodiesterase</fullName>
        <shortName evidence="2">RNA 2',3'-CPDase</shortName>
        <ecNumber evidence="2">3.1.4.58</ecNumber>
    </recommendedName>
</protein>
<evidence type="ECO:0000313" key="3">
    <source>
        <dbReference type="EMBL" id="MFC4158853.1"/>
    </source>
</evidence>
<dbReference type="Pfam" id="PF13563">
    <property type="entry name" value="2_5_RNA_ligase2"/>
    <property type="match status" value="1"/>
</dbReference>
<feature type="active site" description="Proton acceptor" evidence="2">
    <location>
        <position position="124"/>
    </location>
</feature>
<dbReference type="NCBIfam" id="TIGR02258">
    <property type="entry name" value="2_5_ligase"/>
    <property type="match status" value="1"/>
</dbReference>
<evidence type="ECO:0000256" key="1">
    <source>
        <dbReference type="ARBA" id="ARBA00022801"/>
    </source>
</evidence>
<name>A0ABV8ML41_9NEIS</name>
<dbReference type="PANTHER" id="PTHR35561:SF1">
    <property type="entry name" value="RNA 2',3'-CYCLIC PHOSPHODIESTERASE"/>
    <property type="match status" value="1"/>
</dbReference>
<comment type="catalytic activity">
    <reaction evidence="2">
        <text>a 3'-end 2',3'-cyclophospho-ribonucleotide-RNA + H2O = a 3'-end 2'-phospho-ribonucleotide-RNA + H(+)</text>
        <dbReference type="Rhea" id="RHEA:11828"/>
        <dbReference type="Rhea" id="RHEA-COMP:10464"/>
        <dbReference type="Rhea" id="RHEA-COMP:17353"/>
        <dbReference type="ChEBI" id="CHEBI:15377"/>
        <dbReference type="ChEBI" id="CHEBI:15378"/>
        <dbReference type="ChEBI" id="CHEBI:83064"/>
        <dbReference type="ChEBI" id="CHEBI:173113"/>
        <dbReference type="EC" id="3.1.4.58"/>
    </reaction>
</comment>
<comment type="caution">
    <text evidence="3">The sequence shown here is derived from an EMBL/GenBank/DDBJ whole genome shotgun (WGS) entry which is preliminary data.</text>
</comment>
<dbReference type="Gene3D" id="3.90.1140.10">
    <property type="entry name" value="Cyclic phosphodiesterase"/>
    <property type="match status" value="1"/>
</dbReference>
<comment type="similarity">
    <text evidence="2">Belongs to the 2H phosphoesterase superfamily. ThpR family.</text>
</comment>
<dbReference type="EC" id="3.1.4.58" evidence="2"/>
<feature type="short sequence motif" description="HXTX 2" evidence="2">
    <location>
        <begin position="124"/>
        <end position="127"/>
    </location>
</feature>
<gene>
    <name evidence="3" type="primary">thpR</name>
    <name evidence="3" type="ORF">ACFOW7_05695</name>
</gene>
<evidence type="ECO:0000313" key="4">
    <source>
        <dbReference type="Proteomes" id="UP001595791"/>
    </source>
</evidence>
<proteinExistence type="inferred from homology"/>
<dbReference type="InterPro" id="IPR009097">
    <property type="entry name" value="Cyclic_Pdiesterase"/>
</dbReference>